<comment type="caution">
    <text evidence="1">The sequence shown here is derived from an EMBL/GenBank/DDBJ whole genome shotgun (WGS) entry which is preliminary data.</text>
</comment>
<organism evidence="1 2">
    <name type="scientific">Microbacterium galbum</name>
    <dbReference type="NCBI Taxonomy" id="3075994"/>
    <lineage>
        <taxon>Bacteria</taxon>
        <taxon>Bacillati</taxon>
        <taxon>Actinomycetota</taxon>
        <taxon>Actinomycetes</taxon>
        <taxon>Micrococcales</taxon>
        <taxon>Microbacteriaceae</taxon>
        <taxon>Microbacterium</taxon>
    </lineage>
</organism>
<accession>A0ABU3T4N4</accession>
<dbReference type="Proteomes" id="UP001263371">
    <property type="component" value="Unassembled WGS sequence"/>
</dbReference>
<dbReference type="GO" id="GO:0016874">
    <property type="term" value="F:ligase activity"/>
    <property type="evidence" value="ECO:0007669"/>
    <property type="project" value="UniProtKB-KW"/>
</dbReference>
<evidence type="ECO:0000313" key="2">
    <source>
        <dbReference type="Proteomes" id="UP001263371"/>
    </source>
</evidence>
<dbReference type="Pfam" id="PF13563">
    <property type="entry name" value="2_5_RNA_ligase2"/>
    <property type="match status" value="1"/>
</dbReference>
<evidence type="ECO:0000313" key="1">
    <source>
        <dbReference type="EMBL" id="MDU0366332.1"/>
    </source>
</evidence>
<protein>
    <submittedName>
        <fullName evidence="1">2'-5' RNA ligase family protein</fullName>
    </submittedName>
</protein>
<dbReference type="EMBL" id="JAWDIS010000001">
    <property type="protein sequence ID" value="MDU0366332.1"/>
    <property type="molecule type" value="Genomic_DNA"/>
</dbReference>
<dbReference type="Gene3D" id="3.90.1140.10">
    <property type="entry name" value="Cyclic phosphodiesterase"/>
    <property type="match status" value="1"/>
</dbReference>
<proteinExistence type="predicted"/>
<gene>
    <name evidence="1" type="ORF">RWH45_03830</name>
</gene>
<reference evidence="1 2" key="1">
    <citation type="submission" date="2023-09" db="EMBL/GenBank/DDBJ databases">
        <title>Microbacterium fusihabitans sp. nov., Microbacterium phycihabitans sp. nov., and Microbacterium cervinum sp. nov., isolated from dried seaweeds of beach.</title>
        <authorList>
            <person name="Lee S.D."/>
        </authorList>
    </citation>
    <scope>NUCLEOTIDE SEQUENCE [LARGE SCALE GENOMIC DNA]</scope>
    <source>
        <strain evidence="1 2">KSW4-17</strain>
    </source>
</reference>
<name>A0ABU3T4N4_9MICO</name>
<dbReference type="SUPFAM" id="SSF55144">
    <property type="entry name" value="LigT-like"/>
    <property type="match status" value="1"/>
</dbReference>
<keyword evidence="2" id="KW-1185">Reference proteome</keyword>
<sequence length="180" mass="19163">MSDIVSLELVFDDESDAAIRGEWDALVAADLPSQARHTGESNRPHITLLVRPTLADVDGALLADALPRGMTLGAPVLFGTGRTRVIARSVVPSAALLDFHARVHDLAGAGDDGDHTQPGAWTPHVTLARRVPLERLGDALRVLAADAPLERTVRAVGIRRWETATKTVSEVVSRGTLEGC</sequence>
<keyword evidence="1" id="KW-0436">Ligase</keyword>
<dbReference type="RefSeq" id="WP_315993590.1">
    <property type="nucleotide sequence ID" value="NZ_JAWDIS010000001.1"/>
</dbReference>
<dbReference type="InterPro" id="IPR009097">
    <property type="entry name" value="Cyclic_Pdiesterase"/>
</dbReference>